<dbReference type="EMBL" id="LBTW01000001">
    <property type="protein sequence ID" value="KKQ50780.1"/>
    <property type="molecule type" value="Genomic_DNA"/>
</dbReference>
<gene>
    <name evidence="5" type="ORF">US67_C0001G0013</name>
</gene>
<dbReference type="InterPro" id="IPR001296">
    <property type="entry name" value="Glyco_trans_1"/>
</dbReference>
<reference evidence="5 6" key="1">
    <citation type="journal article" date="2015" name="Nature">
        <title>rRNA introns, odd ribosomes, and small enigmatic genomes across a large radiation of phyla.</title>
        <authorList>
            <person name="Brown C.T."/>
            <person name="Hug L.A."/>
            <person name="Thomas B.C."/>
            <person name="Sharon I."/>
            <person name="Castelle C.J."/>
            <person name="Singh A."/>
            <person name="Wilkins M.J."/>
            <person name="Williams K.H."/>
            <person name="Banfield J.F."/>
        </authorList>
    </citation>
    <scope>NUCLEOTIDE SEQUENCE [LARGE SCALE GENOMIC DNA]</scope>
</reference>
<feature type="domain" description="Glycosyl transferase family 1" evidence="3">
    <location>
        <begin position="177"/>
        <end position="317"/>
    </location>
</feature>
<dbReference type="Proteomes" id="UP000034366">
    <property type="component" value="Unassembled WGS sequence"/>
</dbReference>
<evidence type="ECO:0000256" key="2">
    <source>
        <dbReference type="ARBA" id="ARBA00022679"/>
    </source>
</evidence>
<feature type="domain" description="Glycosyltransferase subfamily 4-like N-terminal" evidence="4">
    <location>
        <begin position="18"/>
        <end position="157"/>
    </location>
</feature>
<comment type="caution">
    <text evidence="5">The sequence shown here is derived from an EMBL/GenBank/DDBJ whole genome shotgun (WGS) entry which is preliminary data.</text>
</comment>
<sequence>MKSNKKILFLARLFIPHIGGVEKQVFELSKRLVKRGYKVKVITEKYDSSLKNKEIVDGVEIVRFNKLPVKYFGLLSIWIWFLFHLKYLRNADLVHAHSVYVWYWPFKFLFPRKPNFVTFHGWEGIYPIPFKNKIIRKIDTLLSNKNITISDYVEKHYGIKADVLMYTSVNVNTNTANGLVKSKNSLLYVGRLDEDTGLRKILKCLSFLKKTKIHVEFCGDGPLKKDCMKYGKVRGFVDPTEYYKKSFICLSPGHTSILEAFTYKCLIVTTYNNPVKKDYLLMTPFRRWIVVRNSPKKLAEEIKYFLKHPGKAKALTVPAYEWVKTQNWDEGVKTYIKLWEIEK</sequence>
<dbReference type="InterPro" id="IPR028098">
    <property type="entry name" value="Glyco_trans_4-like_N"/>
</dbReference>
<protein>
    <submittedName>
        <fullName evidence="5">Glycosyltransferase, group 1 family protein</fullName>
    </submittedName>
</protein>
<evidence type="ECO:0000259" key="4">
    <source>
        <dbReference type="Pfam" id="PF13439"/>
    </source>
</evidence>
<evidence type="ECO:0000313" key="5">
    <source>
        <dbReference type="EMBL" id="KKQ50780.1"/>
    </source>
</evidence>
<name>A0A0G0IIE9_9BACT</name>
<organism evidence="5 6">
    <name type="scientific">Candidatus Woesebacteria bacterium GW2011_GWD1_38_10</name>
    <dbReference type="NCBI Taxonomy" id="1618592"/>
    <lineage>
        <taxon>Bacteria</taxon>
        <taxon>Candidatus Woeseibacteriota</taxon>
    </lineage>
</organism>
<dbReference type="PANTHER" id="PTHR12526">
    <property type="entry name" value="GLYCOSYLTRANSFERASE"/>
    <property type="match status" value="1"/>
</dbReference>
<dbReference type="Pfam" id="PF13439">
    <property type="entry name" value="Glyco_transf_4"/>
    <property type="match status" value="1"/>
</dbReference>
<evidence type="ECO:0000256" key="1">
    <source>
        <dbReference type="ARBA" id="ARBA00022676"/>
    </source>
</evidence>
<dbReference type="GO" id="GO:0016757">
    <property type="term" value="F:glycosyltransferase activity"/>
    <property type="evidence" value="ECO:0007669"/>
    <property type="project" value="UniProtKB-KW"/>
</dbReference>
<keyword evidence="2 5" id="KW-0808">Transferase</keyword>
<proteinExistence type="predicted"/>
<keyword evidence="1" id="KW-0328">Glycosyltransferase</keyword>
<evidence type="ECO:0000259" key="3">
    <source>
        <dbReference type="Pfam" id="PF00534"/>
    </source>
</evidence>
<dbReference type="SUPFAM" id="SSF53756">
    <property type="entry name" value="UDP-Glycosyltransferase/glycogen phosphorylase"/>
    <property type="match status" value="1"/>
</dbReference>
<dbReference type="Pfam" id="PF00534">
    <property type="entry name" value="Glycos_transf_1"/>
    <property type="match status" value="1"/>
</dbReference>
<dbReference type="CDD" id="cd03801">
    <property type="entry name" value="GT4_PimA-like"/>
    <property type="match status" value="1"/>
</dbReference>
<dbReference type="PANTHER" id="PTHR12526:SF629">
    <property type="entry name" value="TEICHURONIC ACID BIOSYNTHESIS GLYCOSYLTRANSFERASE TUAH-RELATED"/>
    <property type="match status" value="1"/>
</dbReference>
<dbReference type="AlphaFoldDB" id="A0A0G0IIE9"/>
<evidence type="ECO:0000313" key="6">
    <source>
        <dbReference type="Proteomes" id="UP000034366"/>
    </source>
</evidence>
<accession>A0A0G0IIE9</accession>
<dbReference type="Gene3D" id="3.40.50.2000">
    <property type="entry name" value="Glycogen Phosphorylase B"/>
    <property type="match status" value="2"/>
</dbReference>